<keyword evidence="6 8" id="KW-0472">Membrane</keyword>
<dbReference type="InterPro" id="IPR023996">
    <property type="entry name" value="TonB-dep_OMP_SusC/RagA"/>
</dbReference>
<dbReference type="GO" id="GO:0044718">
    <property type="term" value="P:siderophore transmembrane transport"/>
    <property type="evidence" value="ECO:0007669"/>
    <property type="project" value="TreeGrafter"/>
</dbReference>
<dbReference type="InterPro" id="IPR008969">
    <property type="entry name" value="CarboxyPept-like_regulatory"/>
</dbReference>
<dbReference type="SUPFAM" id="SSF49464">
    <property type="entry name" value="Carboxypeptidase regulatory domain-like"/>
    <property type="match status" value="1"/>
</dbReference>
<dbReference type="InterPro" id="IPR039426">
    <property type="entry name" value="TonB-dep_rcpt-like"/>
</dbReference>
<keyword evidence="4 8" id="KW-0812">Transmembrane</keyword>
<comment type="similarity">
    <text evidence="8">Belongs to the TonB-dependent receptor family.</text>
</comment>
<dbReference type="Pfam" id="PF13715">
    <property type="entry name" value="CarbopepD_reg_2"/>
    <property type="match status" value="1"/>
</dbReference>
<keyword evidence="7 8" id="KW-0998">Cell outer membrane</keyword>
<dbReference type="SMART" id="SM00965">
    <property type="entry name" value="STN"/>
    <property type="match status" value="1"/>
</dbReference>
<dbReference type="EMBL" id="FWYB01000014">
    <property type="protein sequence ID" value="SMD11260.1"/>
    <property type="molecule type" value="Genomic_DNA"/>
</dbReference>
<keyword evidence="3 8" id="KW-1134">Transmembrane beta strand</keyword>
<evidence type="ECO:0000256" key="1">
    <source>
        <dbReference type="ARBA" id="ARBA00004571"/>
    </source>
</evidence>
<dbReference type="RefSeq" id="WP_084291314.1">
    <property type="nucleotide sequence ID" value="NZ_FWYB01000014.1"/>
</dbReference>
<dbReference type="Proteomes" id="UP000192678">
    <property type="component" value="Unassembled WGS sequence"/>
</dbReference>
<dbReference type="Pfam" id="PF07660">
    <property type="entry name" value="STN"/>
    <property type="match status" value="1"/>
</dbReference>
<organism evidence="10 11">
    <name type="scientific">Pedobacter nyackensis</name>
    <dbReference type="NCBI Taxonomy" id="475255"/>
    <lineage>
        <taxon>Bacteria</taxon>
        <taxon>Pseudomonadati</taxon>
        <taxon>Bacteroidota</taxon>
        <taxon>Sphingobacteriia</taxon>
        <taxon>Sphingobacteriales</taxon>
        <taxon>Sphingobacteriaceae</taxon>
        <taxon>Pedobacter</taxon>
    </lineage>
</organism>
<evidence type="ECO:0000256" key="7">
    <source>
        <dbReference type="ARBA" id="ARBA00023237"/>
    </source>
</evidence>
<evidence type="ECO:0000259" key="9">
    <source>
        <dbReference type="SMART" id="SM00965"/>
    </source>
</evidence>
<dbReference type="Pfam" id="PF07715">
    <property type="entry name" value="Plug"/>
    <property type="match status" value="1"/>
</dbReference>
<accession>A0A1W2ENG2</accession>
<dbReference type="InterPro" id="IPR011662">
    <property type="entry name" value="Secretin/TonB_short_N"/>
</dbReference>
<sequence length="1167" mass="129361">MIFYLNVKRGGSHSINRKLIMRINLSIFFILLAMIQVSAKGVFAQKITLNRTNSSLNQVIKDIRTQSGYDFFYNNALIVKARPVSIHVKNVSLEEALNKCFANQSFTYRITDKVVIITEKETNIATQTALMQESITGKVVDTLGMPLPGATVKIKGTTKVTITDASGVFVFKGVNDNPILEISFLGFVSREVKASSNMGKIVLQSAQSGLNEVVVTAMGISREKKALGYAVQEVKSEELTTRPTNALSAISGKVSGLQVISSGGNMGGSTRVLLRGINSITGNNQPLYVIDGTPIDNSDLNTSSTVNGSAGKDVGNLIQDINPDDIENISVLKGPSAAALYGSRAANGVILITTKKGSKKDKFDITLNTGLDLENIVRLPTRQHLYGQGYANTFAKATINGKEYNIVDYAADESWGPKLDGTPVLHWYNLDPEYPADYLNPQPWVYPKDDVNYFFRTGIANTNNIAVSGSSGQTHYRLSYTNKNVRGTVPNSSLGRNAVNFSGATQLGIVNVFSNLNFIKNNTMGRPWTGASNRNIMLEAFQWGGVQVDYKKLSEYKRADGTARPWNRTGYQNTPTDEATRFIDNPYWSAYESYMEENRDRLYGNMGFTIDANSWLKLTGRVHADVYTSEYQDRIAVYSRSQSQYQEYTNHFNEFNYEFLASAKKTWNEFSLSGNIGGNIRDVKRRISDGLTQGGLIIPQYYNLKNAPIVLNNNNFYHKQVYSLYGNFSAGWKGMLYLDGTLRNDWSSTLPVNNNSFIYPSLTGSFVFSELPGLKKQEWLDFAKVRLGWAQVGNDTDPYQLLPVFEPQQSFNGGSSYRLPVTLNNPMLKPEITSSVETGINVQMFKNRLGLDVTYYNNNSRNQILPVPMSAAFGYDNKVLNAGKINNKGIEVTLNGTPIKSDDFEWNSTLNWSRNRNKVLSLDKGVNTLELSNLLVTLVAQEGKPYGQIMGNDFVYAPDGQRVVQADGTYLKTSQQVALGSVLPDYLFGFQNTFSYKKMRLSFLIDGRMGGSFFSQTYKVGMYSGVLDRTAANGIRETGIVVDGVKADVAFHPDGSYTVTNTRKNDTNISALAWARNEYNGPTTFSVFDASYIKLRELTLGYTFDLKKTSAIRSLGLTAYGRNLWNIYTKSKYIDPEFTNSGGNVQGIEGGNIPVPITYGLNVSVKF</sequence>
<dbReference type="PROSITE" id="PS52016">
    <property type="entry name" value="TONB_DEPENDENT_REC_3"/>
    <property type="match status" value="1"/>
</dbReference>
<dbReference type="Gene3D" id="2.60.40.1120">
    <property type="entry name" value="Carboxypeptidase-like, regulatory domain"/>
    <property type="match status" value="1"/>
</dbReference>
<dbReference type="PANTHER" id="PTHR30069:SF29">
    <property type="entry name" value="HEMOGLOBIN AND HEMOGLOBIN-HAPTOGLOBIN-BINDING PROTEIN 1-RELATED"/>
    <property type="match status" value="1"/>
</dbReference>
<gene>
    <name evidence="10" type="ORF">SAMN04488101_11418</name>
</gene>
<dbReference type="Gene3D" id="2.170.130.10">
    <property type="entry name" value="TonB-dependent receptor, plug domain"/>
    <property type="match status" value="1"/>
</dbReference>
<protein>
    <submittedName>
        <fullName evidence="10">TonB-linked outer membrane protein, SusC/RagA family</fullName>
    </submittedName>
</protein>
<evidence type="ECO:0000256" key="4">
    <source>
        <dbReference type="ARBA" id="ARBA00022692"/>
    </source>
</evidence>
<dbReference type="AlphaFoldDB" id="A0A1W2ENG2"/>
<comment type="subcellular location">
    <subcellularLocation>
        <location evidence="1 8">Cell outer membrane</location>
        <topology evidence="1 8">Multi-pass membrane protein</topology>
    </subcellularLocation>
</comment>
<proteinExistence type="inferred from homology"/>
<dbReference type="GO" id="GO:0009279">
    <property type="term" value="C:cell outer membrane"/>
    <property type="evidence" value="ECO:0007669"/>
    <property type="project" value="UniProtKB-SubCell"/>
</dbReference>
<keyword evidence="5" id="KW-0732">Signal</keyword>
<dbReference type="NCBIfam" id="TIGR04057">
    <property type="entry name" value="SusC_RagA_signa"/>
    <property type="match status" value="1"/>
</dbReference>
<evidence type="ECO:0000256" key="5">
    <source>
        <dbReference type="ARBA" id="ARBA00022729"/>
    </source>
</evidence>
<dbReference type="STRING" id="475255.SAMN04488101_11418"/>
<dbReference type="InterPro" id="IPR012910">
    <property type="entry name" value="Plug_dom"/>
</dbReference>
<dbReference type="InterPro" id="IPR037066">
    <property type="entry name" value="Plug_dom_sf"/>
</dbReference>
<dbReference type="PANTHER" id="PTHR30069">
    <property type="entry name" value="TONB-DEPENDENT OUTER MEMBRANE RECEPTOR"/>
    <property type="match status" value="1"/>
</dbReference>
<dbReference type="InterPro" id="IPR036942">
    <property type="entry name" value="Beta-barrel_TonB_sf"/>
</dbReference>
<name>A0A1W2ENG2_9SPHI</name>
<evidence type="ECO:0000256" key="6">
    <source>
        <dbReference type="ARBA" id="ARBA00023136"/>
    </source>
</evidence>
<keyword evidence="11" id="KW-1185">Reference proteome</keyword>
<dbReference type="GO" id="GO:0015344">
    <property type="term" value="F:siderophore uptake transmembrane transporter activity"/>
    <property type="evidence" value="ECO:0007669"/>
    <property type="project" value="TreeGrafter"/>
</dbReference>
<dbReference type="Gene3D" id="2.40.170.20">
    <property type="entry name" value="TonB-dependent receptor, beta-barrel domain"/>
    <property type="match status" value="1"/>
</dbReference>
<reference evidence="10 11" key="1">
    <citation type="submission" date="2017-04" db="EMBL/GenBank/DDBJ databases">
        <authorList>
            <person name="Afonso C.L."/>
            <person name="Miller P.J."/>
            <person name="Scott M.A."/>
            <person name="Spackman E."/>
            <person name="Goraichik I."/>
            <person name="Dimitrov K.M."/>
            <person name="Suarez D.L."/>
            <person name="Swayne D.E."/>
        </authorList>
    </citation>
    <scope>NUCLEOTIDE SEQUENCE [LARGE SCALE GENOMIC DNA]</scope>
    <source>
        <strain evidence="10 11">DSM 19625</strain>
    </source>
</reference>
<dbReference type="InterPro" id="IPR023997">
    <property type="entry name" value="TonB-dep_OMP_SusC/RagA_CS"/>
</dbReference>
<evidence type="ECO:0000256" key="2">
    <source>
        <dbReference type="ARBA" id="ARBA00022448"/>
    </source>
</evidence>
<dbReference type="SUPFAM" id="SSF56935">
    <property type="entry name" value="Porins"/>
    <property type="match status" value="1"/>
</dbReference>
<dbReference type="NCBIfam" id="TIGR04056">
    <property type="entry name" value="OMP_RagA_SusC"/>
    <property type="match status" value="1"/>
</dbReference>
<evidence type="ECO:0000313" key="11">
    <source>
        <dbReference type="Proteomes" id="UP000192678"/>
    </source>
</evidence>
<evidence type="ECO:0000256" key="8">
    <source>
        <dbReference type="PROSITE-ProRule" id="PRU01360"/>
    </source>
</evidence>
<keyword evidence="2 8" id="KW-0813">Transport</keyword>
<evidence type="ECO:0000313" key="10">
    <source>
        <dbReference type="EMBL" id="SMD11260.1"/>
    </source>
</evidence>
<evidence type="ECO:0000256" key="3">
    <source>
        <dbReference type="ARBA" id="ARBA00022452"/>
    </source>
</evidence>
<feature type="domain" description="Secretin/TonB short N-terminal" evidence="9">
    <location>
        <begin position="69"/>
        <end position="120"/>
    </location>
</feature>
<dbReference type="OrthoDB" id="9768177at2"/>